<evidence type="ECO:0000313" key="2">
    <source>
        <dbReference type="Proteomes" id="UP001142292"/>
    </source>
</evidence>
<protein>
    <submittedName>
        <fullName evidence="1">Uncharacterized protein</fullName>
    </submittedName>
</protein>
<dbReference type="EMBL" id="BSEL01000004">
    <property type="protein sequence ID" value="GLJ67525.1"/>
    <property type="molecule type" value="Genomic_DNA"/>
</dbReference>
<comment type="caution">
    <text evidence="1">The sequence shown here is derived from an EMBL/GenBank/DDBJ whole genome shotgun (WGS) entry which is preliminary data.</text>
</comment>
<organism evidence="1 2">
    <name type="scientific">Nocardioides luteus</name>
    <dbReference type="NCBI Taxonomy" id="1844"/>
    <lineage>
        <taxon>Bacteria</taxon>
        <taxon>Bacillati</taxon>
        <taxon>Actinomycetota</taxon>
        <taxon>Actinomycetes</taxon>
        <taxon>Propionibacteriales</taxon>
        <taxon>Nocardioidaceae</taxon>
        <taxon>Nocardioides</taxon>
    </lineage>
</organism>
<gene>
    <name evidence="1" type="ORF">GCM10017579_15610</name>
</gene>
<accession>A0ABQ5STR0</accession>
<name>A0ABQ5STR0_9ACTN</name>
<proteinExistence type="predicted"/>
<dbReference type="Proteomes" id="UP001142292">
    <property type="component" value="Unassembled WGS sequence"/>
</dbReference>
<reference evidence="1" key="2">
    <citation type="submission" date="2023-01" db="EMBL/GenBank/DDBJ databases">
        <authorList>
            <person name="Sun Q."/>
            <person name="Evtushenko L."/>
        </authorList>
    </citation>
    <scope>NUCLEOTIDE SEQUENCE</scope>
    <source>
        <strain evidence="1">VKM Ac-1246</strain>
    </source>
</reference>
<keyword evidence="2" id="KW-1185">Reference proteome</keyword>
<evidence type="ECO:0000313" key="1">
    <source>
        <dbReference type="EMBL" id="GLJ67525.1"/>
    </source>
</evidence>
<reference evidence="1" key="1">
    <citation type="journal article" date="2014" name="Int. J. Syst. Evol. Microbiol.">
        <title>Complete genome of a new Firmicutes species belonging to the dominant human colonic microbiota ('Ruminococcus bicirculans') reveals two chromosomes and a selective capacity to utilize plant glucans.</title>
        <authorList>
            <consortium name="NISC Comparative Sequencing Program"/>
            <person name="Wegmann U."/>
            <person name="Louis P."/>
            <person name="Goesmann A."/>
            <person name="Henrissat B."/>
            <person name="Duncan S.H."/>
            <person name="Flint H.J."/>
        </authorList>
    </citation>
    <scope>NUCLEOTIDE SEQUENCE</scope>
    <source>
        <strain evidence="1">VKM Ac-1246</strain>
    </source>
</reference>
<sequence>MSANPPKNDAWPQPRRWLHVWVHRQRRNYPPPMPGLVLKWELHKGRWRAWVIWVDTTYPHPEIRHAWLSVDEIRPAKSNINVWNDRRRR</sequence>
<dbReference type="RefSeq" id="WP_189117788.1">
    <property type="nucleotide sequence ID" value="NZ_BMRK01000004.1"/>
</dbReference>